<dbReference type="AlphaFoldDB" id="A0A9W8GIT0"/>
<gene>
    <name evidence="1" type="ORF">IWW39_004605</name>
</gene>
<sequence length="99" mass="11107">MISTDRDPATCVFTLPTSDPNKKETITIEGVNLNLAIWIDREKHFPGLATESSTTIHQLVDGKKITFGDYEIIGTRAKLTQEERGKVFHFVLESAQESK</sequence>
<dbReference type="Proteomes" id="UP001151516">
    <property type="component" value="Unassembled WGS sequence"/>
</dbReference>
<reference evidence="1" key="1">
    <citation type="submission" date="2022-07" db="EMBL/GenBank/DDBJ databases">
        <title>Phylogenomic reconstructions and comparative analyses of Kickxellomycotina fungi.</title>
        <authorList>
            <person name="Reynolds N.K."/>
            <person name="Stajich J.E."/>
            <person name="Barry K."/>
            <person name="Grigoriev I.V."/>
            <person name="Crous P."/>
            <person name="Smith M.E."/>
        </authorList>
    </citation>
    <scope>NUCLEOTIDE SEQUENCE</scope>
    <source>
        <strain evidence="1">CBS 109367</strain>
    </source>
</reference>
<protein>
    <submittedName>
        <fullName evidence="1">Uncharacterized protein</fullName>
    </submittedName>
</protein>
<dbReference type="EMBL" id="JANBTX010000179">
    <property type="protein sequence ID" value="KAJ2684938.1"/>
    <property type="molecule type" value="Genomic_DNA"/>
</dbReference>
<evidence type="ECO:0000313" key="2">
    <source>
        <dbReference type="Proteomes" id="UP001151516"/>
    </source>
</evidence>
<keyword evidence="2" id="KW-1185">Reference proteome</keyword>
<proteinExistence type="predicted"/>
<name>A0A9W8GIT0_9FUNG</name>
<comment type="caution">
    <text evidence="1">The sequence shown here is derived from an EMBL/GenBank/DDBJ whole genome shotgun (WGS) entry which is preliminary data.</text>
</comment>
<organism evidence="1 2">
    <name type="scientific">Coemansia spiralis</name>
    <dbReference type="NCBI Taxonomy" id="417178"/>
    <lineage>
        <taxon>Eukaryota</taxon>
        <taxon>Fungi</taxon>
        <taxon>Fungi incertae sedis</taxon>
        <taxon>Zoopagomycota</taxon>
        <taxon>Kickxellomycotina</taxon>
        <taxon>Kickxellomycetes</taxon>
        <taxon>Kickxellales</taxon>
        <taxon>Kickxellaceae</taxon>
        <taxon>Coemansia</taxon>
    </lineage>
</organism>
<evidence type="ECO:0000313" key="1">
    <source>
        <dbReference type="EMBL" id="KAJ2684938.1"/>
    </source>
</evidence>
<accession>A0A9W8GIT0</accession>